<evidence type="ECO:0008006" key="4">
    <source>
        <dbReference type="Google" id="ProtNLM"/>
    </source>
</evidence>
<dbReference type="EMBL" id="JAUZMY010000002">
    <property type="protein sequence ID" value="MEE2036151.1"/>
    <property type="molecule type" value="Genomic_DNA"/>
</dbReference>
<keyword evidence="3" id="KW-1185">Reference proteome</keyword>
<feature type="region of interest" description="Disordered" evidence="1">
    <location>
        <begin position="319"/>
        <end position="358"/>
    </location>
</feature>
<dbReference type="RefSeq" id="WP_330089956.1">
    <property type="nucleotide sequence ID" value="NZ_JAUZMY010000002.1"/>
</dbReference>
<proteinExistence type="predicted"/>
<accession>A0ABU7K1L9</accession>
<dbReference type="Proteomes" id="UP001356095">
    <property type="component" value="Unassembled WGS sequence"/>
</dbReference>
<organism evidence="2 3">
    <name type="scientific">Nocardiopsis codii</name>
    <dbReference type="NCBI Taxonomy" id="3065942"/>
    <lineage>
        <taxon>Bacteria</taxon>
        <taxon>Bacillati</taxon>
        <taxon>Actinomycetota</taxon>
        <taxon>Actinomycetes</taxon>
        <taxon>Streptosporangiales</taxon>
        <taxon>Nocardiopsidaceae</taxon>
        <taxon>Nocardiopsis</taxon>
    </lineage>
</organism>
<evidence type="ECO:0000313" key="3">
    <source>
        <dbReference type="Proteomes" id="UP001356095"/>
    </source>
</evidence>
<gene>
    <name evidence="2" type="ORF">Q8791_02810</name>
</gene>
<evidence type="ECO:0000256" key="1">
    <source>
        <dbReference type="SAM" id="MobiDB-lite"/>
    </source>
</evidence>
<protein>
    <recommendedName>
        <fullName evidence="4">Abi-like protein</fullName>
    </recommendedName>
</protein>
<name>A0ABU7K1L9_9ACTN</name>
<sequence>MSSVEADTDAVLNLIPAPRLAPYLALTGGDPARALALYEWGAHVAAAAFEDVAHLEVLLRGSMDGVLRAHFREAERGIPWFLSPVPGVEYAVVASGYVRERLRQEGRETRDQIVAAMSFGFWSGMLGPGYEELWRACLHRAFPGSSGRRSEVAAAAEGVRRFRNRIAHHDSVLNIDFPFEVRQVAALAGFVDPAAGRWLERRSRTMDVYSRRPVTTDDTLVVSEPGALPLYERSRAHVARAGRAFPGVEYLAFRVAGAIAPEIPRVLLRRDNVEWTERGAIRLRRTRDPWDRRIAETIEASLGDGRNEGRRQVFLLTAPGEPGHRSLPGALPAPATVPGGTGEETRAVPRGGGPEPEYACTRLHALENGTAPDPPPAD</sequence>
<evidence type="ECO:0000313" key="2">
    <source>
        <dbReference type="EMBL" id="MEE2036151.1"/>
    </source>
</evidence>
<comment type="caution">
    <text evidence="2">The sequence shown here is derived from an EMBL/GenBank/DDBJ whole genome shotgun (WGS) entry which is preliminary data.</text>
</comment>
<reference evidence="2 3" key="1">
    <citation type="submission" date="2023-08" db="EMBL/GenBank/DDBJ databases">
        <authorList>
            <person name="Girao M."/>
            <person name="Carvalho M.F."/>
        </authorList>
    </citation>
    <scope>NUCLEOTIDE SEQUENCE [LARGE SCALE GENOMIC DNA]</scope>
    <source>
        <strain evidence="2 3">CT-R113</strain>
    </source>
</reference>